<dbReference type="SUPFAM" id="SSF141086">
    <property type="entry name" value="Agglutinin HPA-like"/>
    <property type="match status" value="1"/>
</dbReference>
<gene>
    <name evidence="2" type="ORF">FEV53_14060</name>
</gene>
<dbReference type="PANTHER" id="PTHR46938">
    <property type="entry name" value="DISCOIDIN-1 SUBUNIT A-RELATED-RELATED"/>
    <property type="match status" value="1"/>
</dbReference>
<dbReference type="InterPro" id="IPR019019">
    <property type="entry name" value="H-type_lectin_domain"/>
</dbReference>
<feature type="domain" description="H-type lectin" evidence="1">
    <location>
        <begin position="38"/>
        <end position="103"/>
    </location>
</feature>
<sequence>MSDGYSFTAVRQGSAMLFNHHESGGEMWTGEGPREIRRYVEFGHTFIGNPAVHVSLGLIDSIASSNLRTDISAADVTKDGFTILFRTWGDSRLARIRADWLAIGPGYDPAIWALD</sequence>
<dbReference type="InterPro" id="IPR052487">
    <property type="entry name" value="Galactose-binding_lectin"/>
</dbReference>
<dbReference type="GO" id="GO:0045335">
    <property type="term" value="C:phagocytic vesicle"/>
    <property type="evidence" value="ECO:0007669"/>
    <property type="project" value="TreeGrafter"/>
</dbReference>
<dbReference type="GO" id="GO:0098636">
    <property type="term" value="C:protein complex involved in cell adhesion"/>
    <property type="evidence" value="ECO:0007669"/>
    <property type="project" value="TreeGrafter"/>
</dbReference>
<proteinExistence type="predicted"/>
<accession>A0A547PR60</accession>
<dbReference type="Proteomes" id="UP000318590">
    <property type="component" value="Unassembled WGS sequence"/>
</dbReference>
<dbReference type="Pfam" id="PF09458">
    <property type="entry name" value="H_lectin"/>
    <property type="match status" value="1"/>
</dbReference>
<protein>
    <recommendedName>
        <fullName evidence="1">H-type lectin domain-containing protein</fullName>
    </recommendedName>
</protein>
<dbReference type="AlphaFoldDB" id="A0A547PR60"/>
<dbReference type="EMBL" id="VFSV01000028">
    <property type="protein sequence ID" value="TRD16625.1"/>
    <property type="molecule type" value="Genomic_DNA"/>
</dbReference>
<dbReference type="GO" id="GO:0046871">
    <property type="term" value="F:N-acetylgalactosamine binding"/>
    <property type="evidence" value="ECO:0007669"/>
    <property type="project" value="TreeGrafter"/>
</dbReference>
<evidence type="ECO:0000313" key="3">
    <source>
        <dbReference type="Proteomes" id="UP000318590"/>
    </source>
</evidence>
<dbReference type="GO" id="GO:0070492">
    <property type="term" value="F:oligosaccharide binding"/>
    <property type="evidence" value="ECO:0007669"/>
    <property type="project" value="TreeGrafter"/>
</dbReference>
<comment type="caution">
    <text evidence="2">The sequence shown here is derived from an EMBL/GenBank/DDBJ whole genome shotgun (WGS) entry which is preliminary data.</text>
</comment>
<organism evidence="2 3">
    <name type="scientific">Palleronia caenipelagi</name>
    <dbReference type="NCBI Taxonomy" id="2489174"/>
    <lineage>
        <taxon>Bacteria</taxon>
        <taxon>Pseudomonadati</taxon>
        <taxon>Pseudomonadota</taxon>
        <taxon>Alphaproteobacteria</taxon>
        <taxon>Rhodobacterales</taxon>
        <taxon>Roseobacteraceae</taxon>
        <taxon>Palleronia</taxon>
    </lineage>
</organism>
<dbReference type="InterPro" id="IPR037221">
    <property type="entry name" value="H-type_lectin_dom_sf"/>
</dbReference>
<name>A0A547PR60_9RHOB</name>
<dbReference type="OrthoDB" id="7658568at2"/>
<dbReference type="GO" id="GO:0009986">
    <property type="term" value="C:cell surface"/>
    <property type="evidence" value="ECO:0007669"/>
    <property type="project" value="TreeGrafter"/>
</dbReference>
<reference evidence="2 3" key="1">
    <citation type="submission" date="2019-06" db="EMBL/GenBank/DDBJ databases">
        <title>Paenimaribius caenipelagi gen. nov., sp. nov., isolated from a tidal flat.</title>
        <authorList>
            <person name="Yoon J.-H."/>
        </authorList>
    </citation>
    <scope>NUCLEOTIDE SEQUENCE [LARGE SCALE GENOMIC DNA]</scope>
    <source>
        <strain evidence="2 3">JBTF-M29</strain>
    </source>
</reference>
<keyword evidence="3" id="KW-1185">Reference proteome</keyword>
<dbReference type="Gene3D" id="2.60.40.2080">
    <property type="match status" value="1"/>
</dbReference>
<dbReference type="GO" id="GO:0098609">
    <property type="term" value="P:cell-cell adhesion"/>
    <property type="evidence" value="ECO:0007669"/>
    <property type="project" value="TreeGrafter"/>
</dbReference>
<evidence type="ECO:0000259" key="1">
    <source>
        <dbReference type="Pfam" id="PF09458"/>
    </source>
</evidence>
<dbReference type="GO" id="GO:0030247">
    <property type="term" value="F:polysaccharide binding"/>
    <property type="evidence" value="ECO:0007669"/>
    <property type="project" value="TreeGrafter"/>
</dbReference>
<evidence type="ECO:0000313" key="2">
    <source>
        <dbReference type="EMBL" id="TRD16625.1"/>
    </source>
</evidence>